<keyword evidence="3" id="KW-0805">Transcription regulation</keyword>
<evidence type="ECO:0000259" key="6">
    <source>
        <dbReference type="PROSITE" id="PS50048"/>
    </source>
</evidence>
<gene>
    <name evidence="7" type="ORF">BCIN_06g03820</name>
</gene>
<evidence type="ECO:0000256" key="2">
    <source>
        <dbReference type="ARBA" id="ARBA00022833"/>
    </source>
</evidence>
<organism evidence="7 8">
    <name type="scientific">Botryotinia fuckeliana (strain B05.10)</name>
    <name type="common">Noble rot fungus</name>
    <name type="synonym">Botrytis cinerea</name>
    <dbReference type="NCBI Taxonomy" id="332648"/>
    <lineage>
        <taxon>Eukaryota</taxon>
        <taxon>Fungi</taxon>
        <taxon>Dikarya</taxon>
        <taxon>Ascomycota</taxon>
        <taxon>Pezizomycotina</taxon>
        <taxon>Leotiomycetes</taxon>
        <taxon>Helotiales</taxon>
        <taxon>Sclerotiniaceae</taxon>
        <taxon>Botrytis</taxon>
    </lineage>
</organism>
<evidence type="ECO:0000313" key="7">
    <source>
        <dbReference type="EMBL" id="ATZ50913.1"/>
    </source>
</evidence>
<reference evidence="7 8" key="2">
    <citation type="journal article" date="2012" name="Eukaryot. Cell">
        <title>Genome update of Botrytis cinerea strains B05.10 and T4.</title>
        <authorList>
            <person name="Staats M."/>
            <person name="van Kan J.A."/>
        </authorList>
    </citation>
    <scope>NUCLEOTIDE SEQUENCE [LARGE SCALE GENOMIC DNA]</scope>
    <source>
        <strain evidence="7 8">B05.10</strain>
    </source>
</reference>
<dbReference type="PROSITE" id="PS00463">
    <property type="entry name" value="ZN2_CY6_FUNGAL_1"/>
    <property type="match status" value="1"/>
</dbReference>
<dbReference type="PANTHER" id="PTHR47660:SF3">
    <property type="entry name" value="FINGER DOMAIN PROTEIN, PUTATIVE (AFU_ORTHOLOGUE AFUA_4G03310)-RELATED"/>
    <property type="match status" value="1"/>
</dbReference>
<dbReference type="SMART" id="SM00066">
    <property type="entry name" value="GAL4"/>
    <property type="match status" value="1"/>
</dbReference>
<keyword evidence="1" id="KW-0479">Metal-binding</keyword>
<reference evidence="7 8" key="1">
    <citation type="journal article" date="2011" name="PLoS Genet.">
        <title>Genomic analysis of the necrotrophic fungal pathogens Sclerotinia sclerotiorum and Botrytis cinerea.</title>
        <authorList>
            <person name="Amselem J."/>
            <person name="Cuomo C.A."/>
            <person name="van Kan J.A."/>
            <person name="Viaud M."/>
            <person name="Benito E.P."/>
            <person name="Couloux A."/>
            <person name="Coutinho P.M."/>
            <person name="de Vries R.P."/>
            <person name="Dyer P.S."/>
            <person name="Fillinger S."/>
            <person name="Fournier E."/>
            <person name="Gout L."/>
            <person name="Hahn M."/>
            <person name="Kohn L."/>
            <person name="Lapalu N."/>
            <person name="Plummer K.M."/>
            <person name="Pradier J.M."/>
            <person name="Quevillon E."/>
            <person name="Sharon A."/>
            <person name="Simon A."/>
            <person name="ten Have A."/>
            <person name="Tudzynski B."/>
            <person name="Tudzynski P."/>
            <person name="Wincker P."/>
            <person name="Andrew M."/>
            <person name="Anthouard V."/>
            <person name="Beever R.E."/>
            <person name="Beffa R."/>
            <person name="Benoit I."/>
            <person name="Bouzid O."/>
            <person name="Brault B."/>
            <person name="Chen Z."/>
            <person name="Choquer M."/>
            <person name="Collemare J."/>
            <person name="Cotton P."/>
            <person name="Danchin E.G."/>
            <person name="Da Silva C."/>
            <person name="Gautier A."/>
            <person name="Giraud C."/>
            <person name="Giraud T."/>
            <person name="Gonzalez C."/>
            <person name="Grossetete S."/>
            <person name="Guldener U."/>
            <person name="Henrissat B."/>
            <person name="Howlett B.J."/>
            <person name="Kodira C."/>
            <person name="Kretschmer M."/>
            <person name="Lappartient A."/>
            <person name="Leroch M."/>
            <person name="Levis C."/>
            <person name="Mauceli E."/>
            <person name="Neuveglise C."/>
            <person name="Oeser B."/>
            <person name="Pearson M."/>
            <person name="Poulain J."/>
            <person name="Poussereau N."/>
            <person name="Quesneville H."/>
            <person name="Rascle C."/>
            <person name="Schumacher J."/>
            <person name="Segurens B."/>
            <person name="Sexton A."/>
            <person name="Silva E."/>
            <person name="Sirven C."/>
            <person name="Soanes D.M."/>
            <person name="Talbot N.J."/>
            <person name="Templeton M."/>
            <person name="Yandava C."/>
            <person name="Yarden O."/>
            <person name="Zeng Q."/>
            <person name="Rollins J.A."/>
            <person name="Lebrun M.H."/>
            <person name="Dickman M."/>
        </authorList>
    </citation>
    <scope>NUCLEOTIDE SEQUENCE [LARGE SCALE GENOMIC DNA]</scope>
    <source>
        <strain evidence="7 8">B05.10</strain>
    </source>
</reference>
<dbReference type="RefSeq" id="XP_024549268.1">
    <property type="nucleotide sequence ID" value="XM_024693481.1"/>
</dbReference>
<dbReference type="Proteomes" id="UP000001798">
    <property type="component" value="Chromosome 6"/>
</dbReference>
<dbReference type="RefSeq" id="XP_024549267.1">
    <property type="nucleotide sequence ID" value="XM_024693482.1"/>
</dbReference>
<accession>A0A384JK25</accession>
<dbReference type="InterPro" id="IPR036864">
    <property type="entry name" value="Zn2-C6_fun-type_DNA-bd_sf"/>
</dbReference>
<evidence type="ECO:0000256" key="4">
    <source>
        <dbReference type="ARBA" id="ARBA00023163"/>
    </source>
</evidence>
<evidence type="ECO:0000256" key="5">
    <source>
        <dbReference type="ARBA" id="ARBA00023242"/>
    </source>
</evidence>
<sequence>MESSQYPRENFACSVCGKNCGNKKSQLRHVSYCKKVKSRGGVKSRKRACSACTKAKTQCDLIHPSCSRCSRKSLGCIYEGPQLSRRDVLEPEEKRHAGNDADQIEELSLILSSSQNVASPVLLNNHEASVASYPFQISDPIAEDALNLELLDQDWNLDIEEYAPGDMDISVFSKPTRYSPRLSPIDLSPGLTSYQPNDSVPYYRLYNQPLPRAPKAFTLRKLSNKQFSLNESYILSTLPTYPSMLHPKNDDGLPPFIHPHFNNRKALPAPLATCAILVNWISAKTEDNVLFIWNCIRMEIDKICAQYTTYNREDAVAALQAITIYFLLRLSEDNEKATNFDVPMISTMIKVATHIGHLEQDHQNEGVPPWKQWALAESVRRTIIVIFFIDFFFDLSSSVHGYRCNENRLKYMSLPCSRKLWKATTNEVWENEYTNSMRGEQLTYGDLINSRSRPEDRSLDGWLSQLDDFGMLVLAAASLAS</sequence>
<reference evidence="7" key="4">
    <citation type="submission" date="2017-12" db="EMBL/GenBank/DDBJ databases">
        <authorList>
            <person name="van Kan J."/>
        </authorList>
    </citation>
    <scope>NUCLEOTIDE SEQUENCE</scope>
    <source>
        <strain evidence="7">B05.10</strain>
    </source>
</reference>
<dbReference type="GeneID" id="5436689"/>
<dbReference type="InterPro" id="IPR001138">
    <property type="entry name" value="Zn2Cys6_DnaBD"/>
</dbReference>
<dbReference type="KEGG" id="bfu:BCIN_06g03820"/>
<dbReference type="SUPFAM" id="SSF57701">
    <property type="entry name" value="Zn2/Cys6 DNA-binding domain"/>
    <property type="match status" value="1"/>
</dbReference>
<dbReference type="EMBL" id="CP009810">
    <property type="protein sequence ID" value="ATZ50912.1"/>
    <property type="molecule type" value="Genomic_DNA"/>
</dbReference>
<protein>
    <recommendedName>
        <fullName evidence="6">Zn(2)-C6 fungal-type domain-containing protein</fullName>
    </recommendedName>
</protein>
<dbReference type="CDD" id="cd00067">
    <property type="entry name" value="GAL4"/>
    <property type="match status" value="1"/>
</dbReference>
<feature type="domain" description="Zn(2)-C6 fungal-type" evidence="6">
    <location>
        <begin position="48"/>
        <end position="78"/>
    </location>
</feature>
<keyword evidence="5" id="KW-0539">Nucleus</keyword>
<dbReference type="PROSITE" id="PS50048">
    <property type="entry name" value="ZN2_CY6_FUNGAL_2"/>
    <property type="match status" value="1"/>
</dbReference>
<keyword evidence="2" id="KW-0862">Zinc</keyword>
<dbReference type="EMBL" id="CP009810">
    <property type="protein sequence ID" value="ATZ50913.1"/>
    <property type="molecule type" value="Genomic_DNA"/>
</dbReference>
<dbReference type="OrthoDB" id="5423818at2759"/>
<proteinExistence type="predicted"/>
<dbReference type="Pfam" id="PF00172">
    <property type="entry name" value="Zn_clus"/>
    <property type="match status" value="1"/>
</dbReference>
<evidence type="ECO:0000313" key="8">
    <source>
        <dbReference type="Proteomes" id="UP000001798"/>
    </source>
</evidence>
<keyword evidence="8" id="KW-1185">Reference proteome</keyword>
<dbReference type="PANTHER" id="PTHR47660">
    <property type="entry name" value="TRANSCRIPTION FACTOR WITH C2H2 AND ZN(2)-CYS(6) DNA BINDING DOMAIN (EUROFUNG)-RELATED-RELATED"/>
    <property type="match status" value="1"/>
</dbReference>
<keyword evidence="4" id="KW-0804">Transcription</keyword>
<name>A0A384JK25_BOTFB</name>
<dbReference type="GO" id="GO:0008270">
    <property type="term" value="F:zinc ion binding"/>
    <property type="evidence" value="ECO:0007669"/>
    <property type="project" value="InterPro"/>
</dbReference>
<reference evidence="7 8" key="3">
    <citation type="journal article" date="2017" name="Mol. Plant Pathol.">
        <title>A gapless genome sequence of the fungus Botrytis cinerea.</title>
        <authorList>
            <person name="Van Kan J.A."/>
            <person name="Stassen J.H."/>
            <person name="Mosbach A."/>
            <person name="Van Der Lee T.A."/>
            <person name="Faino L."/>
            <person name="Farmer A.D."/>
            <person name="Papasotiriou D.G."/>
            <person name="Zhou S."/>
            <person name="Seidl M.F."/>
            <person name="Cottam E."/>
            <person name="Edel D."/>
            <person name="Hahn M."/>
            <person name="Schwartz D.C."/>
            <person name="Dietrich R.A."/>
            <person name="Widdison S."/>
            <person name="Scalliet G."/>
        </authorList>
    </citation>
    <scope>NUCLEOTIDE SEQUENCE [LARGE SCALE GENOMIC DNA]</scope>
    <source>
        <strain evidence="7 8">B05.10</strain>
    </source>
</reference>
<dbReference type="VEuPathDB" id="FungiDB:Bcin06g03820"/>
<evidence type="ECO:0000256" key="3">
    <source>
        <dbReference type="ARBA" id="ARBA00023015"/>
    </source>
</evidence>
<dbReference type="GO" id="GO:0000981">
    <property type="term" value="F:DNA-binding transcription factor activity, RNA polymerase II-specific"/>
    <property type="evidence" value="ECO:0007669"/>
    <property type="project" value="InterPro"/>
</dbReference>
<dbReference type="AlphaFoldDB" id="A0A384JK25"/>
<dbReference type="Gene3D" id="4.10.240.10">
    <property type="entry name" value="Zn(2)-C6 fungal-type DNA-binding domain"/>
    <property type="match status" value="1"/>
</dbReference>
<evidence type="ECO:0000256" key="1">
    <source>
        <dbReference type="ARBA" id="ARBA00022723"/>
    </source>
</evidence>